<dbReference type="InterPro" id="IPR003615">
    <property type="entry name" value="HNH_nuc"/>
</dbReference>
<feature type="compositionally biased region" description="Basic and acidic residues" evidence="1">
    <location>
        <begin position="306"/>
        <end position="327"/>
    </location>
</feature>
<feature type="compositionally biased region" description="Polar residues" evidence="1">
    <location>
        <begin position="294"/>
        <end position="303"/>
    </location>
</feature>
<dbReference type="AlphaFoldDB" id="A0A8K0SEZ2"/>
<name>A0A8K0SEZ2_9HYPO</name>
<sequence length="378" mass="43143">MGPLQLKPRRVPFCTNSSNNVTLLHPGYPDGQNILFFLPMLDSGGIHHETVWVACALLANSRWDGFLSVTRDGEEIPEPKQDTLQGERYYFRVPGDPQWAVIPSIKNLRCPSTVPGLWASCPIEPATTDDVGKRDQTCRITTSLIPNEIAHIIPQAQIEWWQSNSMFTYTANPDFSSDTRCAENAILLRRDLHKMWDDHRFAIVPKRDKWVVHVLWKSPSKELETEYHNLELQPLYGVARQFLLCRFALAILSKSMFLKQGTERKLVTLDAEGEVQVRSMSPNEYSRRFFPTGRANSRSGSPTKRQRPDRDMNGTDVDKTEMGRMDGMESSTESEEQRGRPRKRRGSFDTPSFDPLSEPPFKHICLAHTPPRSISPAY</sequence>
<evidence type="ECO:0000259" key="2">
    <source>
        <dbReference type="Pfam" id="PF13391"/>
    </source>
</evidence>
<evidence type="ECO:0000256" key="1">
    <source>
        <dbReference type="SAM" id="MobiDB-lite"/>
    </source>
</evidence>
<dbReference type="EMBL" id="JAGPNK010000046">
    <property type="protein sequence ID" value="KAH7302926.1"/>
    <property type="molecule type" value="Genomic_DNA"/>
</dbReference>
<organism evidence="3 4">
    <name type="scientific">Stachybotrys elegans</name>
    <dbReference type="NCBI Taxonomy" id="80388"/>
    <lineage>
        <taxon>Eukaryota</taxon>
        <taxon>Fungi</taxon>
        <taxon>Dikarya</taxon>
        <taxon>Ascomycota</taxon>
        <taxon>Pezizomycotina</taxon>
        <taxon>Sordariomycetes</taxon>
        <taxon>Hypocreomycetidae</taxon>
        <taxon>Hypocreales</taxon>
        <taxon>Stachybotryaceae</taxon>
        <taxon>Stachybotrys</taxon>
    </lineage>
</organism>
<reference evidence="3" key="1">
    <citation type="journal article" date="2021" name="Nat. Commun.">
        <title>Genetic determinants of endophytism in the Arabidopsis root mycobiome.</title>
        <authorList>
            <person name="Mesny F."/>
            <person name="Miyauchi S."/>
            <person name="Thiergart T."/>
            <person name="Pickel B."/>
            <person name="Atanasova L."/>
            <person name="Karlsson M."/>
            <person name="Huettel B."/>
            <person name="Barry K.W."/>
            <person name="Haridas S."/>
            <person name="Chen C."/>
            <person name="Bauer D."/>
            <person name="Andreopoulos W."/>
            <person name="Pangilinan J."/>
            <person name="LaButti K."/>
            <person name="Riley R."/>
            <person name="Lipzen A."/>
            <person name="Clum A."/>
            <person name="Drula E."/>
            <person name="Henrissat B."/>
            <person name="Kohler A."/>
            <person name="Grigoriev I.V."/>
            <person name="Martin F.M."/>
            <person name="Hacquard S."/>
        </authorList>
    </citation>
    <scope>NUCLEOTIDE SEQUENCE</scope>
    <source>
        <strain evidence="3">MPI-CAGE-CH-0235</strain>
    </source>
</reference>
<accession>A0A8K0SEZ2</accession>
<protein>
    <recommendedName>
        <fullName evidence="2">HNH nuclease domain-containing protein</fullName>
    </recommendedName>
</protein>
<dbReference type="Pfam" id="PF13391">
    <property type="entry name" value="HNH_2"/>
    <property type="match status" value="1"/>
</dbReference>
<gene>
    <name evidence="3" type="ORF">B0I35DRAFT_447617</name>
</gene>
<comment type="caution">
    <text evidence="3">The sequence shown here is derived from an EMBL/GenBank/DDBJ whole genome shotgun (WGS) entry which is preliminary data.</text>
</comment>
<evidence type="ECO:0000313" key="3">
    <source>
        <dbReference type="EMBL" id="KAH7302926.1"/>
    </source>
</evidence>
<keyword evidence="4" id="KW-1185">Reference proteome</keyword>
<evidence type="ECO:0000313" key="4">
    <source>
        <dbReference type="Proteomes" id="UP000813444"/>
    </source>
</evidence>
<proteinExistence type="predicted"/>
<feature type="region of interest" description="Disordered" evidence="1">
    <location>
        <begin position="280"/>
        <end position="378"/>
    </location>
</feature>
<dbReference type="Proteomes" id="UP000813444">
    <property type="component" value="Unassembled WGS sequence"/>
</dbReference>
<dbReference type="OrthoDB" id="2142759at2759"/>
<feature type="domain" description="HNH nuclease" evidence="2">
    <location>
        <begin position="138"/>
        <end position="204"/>
    </location>
</feature>